<dbReference type="InterPro" id="IPR004364">
    <property type="entry name" value="Aa-tRNA-synt_II"/>
</dbReference>
<dbReference type="SUPFAM" id="SSF55681">
    <property type="entry name" value="Class II aaRS and biotin synthetases"/>
    <property type="match status" value="1"/>
</dbReference>
<reference evidence="12 13" key="1">
    <citation type="journal article" date="2016" name="Environ. Microbiol.">
        <title>Genomic resolution of a cold subsurface aquifer community provides metabolic insights for novel microbes adapted to high CO concentrations.</title>
        <authorList>
            <person name="Probst A.J."/>
            <person name="Castelle C.J."/>
            <person name="Singh A."/>
            <person name="Brown C.T."/>
            <person name="Anantharaman K."/>
            <person name="Sharon I."/>
            <person name="Hug L.A."/>
            <person name="Burstein D."/>
            <person name="Emerson J.B."/>
            <person name="Thomas B.C."/>
            <person name="Banfield J.F."/>
        </authorList>
    </citation>
    <scope>NUCLEOTIDE SEQUENCE [LARGE SCALE GENOMIC DNA]</scope>
    <source>
        <strain evidence="12">CG1_02_38_46</strain>
    </source>
</reference>
<evidence type="ECO:0000256" key="4">
    <source>
        <dbReference type="ARBA" id="ARBA00022741"/>
    </source>
</evidence>
<dbReference type="STRING" id="1817893.AUJ66_07910"/>
<dbReference type="InterPro" id="IPR045864">
    <property type="entry name" value="aa-tRNA-synth_II/BPL/LPL"/>
</dbReference>
<keyword evidence="4 9" id="KW-0547">Nucleotide-binding</keyword>
<dbReference type="InterPro" id="IPR018149">
    <property type="entry name" value="Lys-tRNA-synth_II_C"/>
</dbReference>
<dbReference type="Gene3D" id="3.30.930.10">
    <property type="entry name" value="Bira Bifunctional Protein, Domain 2"/>
    <property type="match status" value="1"/>
</dbReference>
<keyword evidence="5 9" id="KW-0067">ATP-binding</keyword>
<dbReference type="InterPro" id="IPR012340">
    <property type="entry name" value="NA-bd_OB-fold"/>
</dbReference>
<keyword evidence="2 9" id="KW-0436">Ligase</keyword>
<comment type="subunit">
    <text evidence="9">Homodimer.</text>
</comment>
<evidence type="ECO:0000256" key="6">
    <source>
        <dbReference type="ARBA" id="ARBA00022917"/>
    </source>
</evidence>
<dbReference type="Pfam" id="PF01336">
    <property type="entry name" value="tRNA_anti-codon"/>
    <property type="match status" value="1"/>
</dbReference>
<dbReference type="PROSITE" id="PS50862">
    <property type="entry name" value="AA_TRNA_LIGASE_II"/>
    <property type="match status" value="1"/>
</dbReference>
<keyword evidence="6 9" id="KW-0648">Protein biosynthesis</keyword>
<comment type="cofactor">
    <cofactor evidence="9 10">
        <name>Mg(2+)</name>
        <dbReference type="ChEBI" id="CHEBI:18420"/>
    </cofactor>
    <text evidence="9 10">Binds 3 Mg(2+) ions per subunit.</text>
</comment>
<dbReference type="GO" id="GO:0006430">
    <property type="term" value="P:lysyl-tRNA aminoacylation"/>
    <property type="evidence" value="ECO:0007669"/>
    <property type="project" value="UniProtKB-UniRule"/>
</dbReference>
<dbReference type="GO" id="GO:0005524">
    <property type="term" value="F:ATP binding"/>
    <property type="evidence" value="ECO:0007669"/>
    <property type="project" value="UniProtKB-UniRule"/>
</dbReference>
<protein>
    <recommendedName>
        <fullName evidence="9">Lysine--tRNA ligase</fullName>
        <ecNumber evidence="9">6.1.1.6</ecNumber>
    </recommendedName>
    <alternativeName>
        <fullName evidence="9">Lysyl-tRNA synthetase</fullName>
        <shortName evidence="9">LysRS</shortName>
    </alternativeName>
</protein>
<evidence type="ECO:0000256" key="2">
    <source>
        <dbReference type="ARBA" id="ARBA00022598"/>
    </source>
</evidence>
<organism evidence="12 13">
    <name type="scientific">Candidatus Desantisbacteria bacterium CG1_02_38_46</name>
    <dbReference type="NCBI Taxonomy" id="1817893"/>
    <lineage>
        <taxon>Bacteria</taxon>
        <taxon>Candidatus Desantisiibacteriota</taxon>
    </lineage>
</organism>
<dbReference type="HAMAP" id="MF_00252">
    <property type="entry name" value="Lys_tRNA_synth_class2"/>
    <property type="match status" value="1"/>
</dbReference>
<feature type="binding site" evidence="9">
    <location>
        <position position="400"/>
    </location>
    <ligand>
        <name>Mg(2+)</name>
        <dbReference type="ChEBI" id="CHEBI:18420"/>
        <label>1</label>
    </ligand>
</feature>
<dbReference type="PANTHER" id="PTHR42918">
    <property type="entry name" value="LYSYL-TRNA SYNTHETASE"/>
    <property type="match status" value="1"/>
</dbReference>
<evidence type="ECO:0000313" key="12">
    <source>
        <dbReference type="EMBL" id="OIN95932.1"/>
    </source>
</evidence>
<keyword evidence="9 10" id="KW-0460">Magnesium</keyword>
<dbReference type="InterPro" id="IPR004365">
    <property type="entry name" value="NA-bd_OB_tRNA"/>
</dbReference>
<evidence type="ECO:0000256" key="7">
    <source>
        <dbReference type="ARBA" id="ARBA00023146"/>
    </source>
</evidence>
<keyword evidence="7 9" id="KW-0030">Aminoacyl-tRNA synthetase</keyword>
<evidence type="ECO:0000256" key="8">
    <source>
        <dbReference type="ARBA" id="ARBA00048573"/>
    </source>
</evidence>
<dbReference type="AlphaFoldDB" id="A0A1J4SB99"/>
<evidence type="ECO:0000256" key="3">
    <source>
        <dbReference type="ARBA" id="ARBA00022723"/>
    </source>
</evidence>
<comment type="caution">
    <text evidence="12">The sequence shown here is derived from an EMBL/GenBank/DDBJ whole genome shotgun (WGS) entry which is preliminary data.</text>
</comment>
<comment type="catalytic activity">
    <reaction evidence="8 9 10">
        <text>tRNA(Lys) + L-lysine + ATP = L-lysyl-tRNA(Lys) + AMP + diphosphate</text>
        <dbReference type="Rhea" id="RHEA:20792"/>
        <dbReference type="Rhea" id="RHEA-COMP:9696"/>
        <dbReference type="Rhea" id="RHEA-COMP:9697"/>
        <dbReference type="ChEBI" id="CHEBI:30616"/>
        <dbReference type="ChEBI" id="CHEBI:32551"/>
        <dbReference type="ChEBI" id="CHEBI:33019"/>
        <dbReference type="ChEBI" id="CHEBI:78442"/>
        <dbReference type="ChEBI" id="CHEBI:78529"/>
        <dbReference type="ChEBI" id="CHEBI:456215"/>
        <dbReference type="EC" id="6.1.1.6"/>
    </reaction>
</comment>
<sequence>MEEDLIKERKKKLEELKAMGVEPFGRRFSPTHSAADIIEKYGEKQFAENEESAEDVSVAGRIMLVRGHGKAAFAHLQDRSGKIQIYIRLDIIGEDGFKIYEKVDLGDFIGVVGSIFRTRTGELTIKVKKLCFLTKAMRPLPEKWHGLKDVETRFRQRYLDFISNPEVRKIFSLRAKVIKYIREFLDGKGYSEVETPMLHQIAGGAAAKPFKTFHNALGMDLYLRIAPELYLKRLIVAGMEKVYEINRSFRNEGISTRHNPEFTMLEVYTAYADYNDVMDLTEGLIKDAAEKTLGRKKIIFGENELNLESPWKRTPYYEILKEFTQKDFIKMNEEESRRYAKELNVNVDECKNKDEIVNQIFEKIVQPKLIQPAFVIDYPVSTSPLAKSKPDNPDLVERFELFIGGEEIANAYSELNDPIEQRKRFEEQGGTIDEDFVRALEHGMPPTGGLGIGVDRLVMVFANVLSIREVILFPQLKPEK</sequence>
<proteinExistence type="inferred from homology"/>
<dbReference type="CDD" id="cd00775">
    <property type="entry name" value="LysRS_core"/>
    <property type="match status" value="1"/>
</dbReference>
<feature type="binding site" evidence="9">
    <location>
        <position position="407"/>
    </location>
    <ligand>
        <name>Mg(2+)</name>
        <dbReference type="ChEBI" id="CHEBI:18420"/>
        <label>1</label>
    </ligand>
</feature>
<accession>A0A1J4SB99</accession>
<comment type="subcellular location">
    <subcellularLocation>
        <location evidence="9">Cytoplasm</location>
    </subcellularLocation>
</comment>
<dbReference type="GO" id="GO:0000287">
    <property type="term" value="F:magnesium ion binding"/>
    <property type="evidence" value="ECO:0007669"/>
    <property type="project" value="UniProtKB-UniRule"/>
</dbReference>
<dbReference type="PRINTS" id="PR00982">
    <property type="entry name" value="TRNASYNTHLYS"/>
</dbReference>
<feature type="binding site" evidence="9">
    <location>
        <position position="407"/>
    </location>
    <ligand>
        <name>Mg(2+)</name>
        <dbReference type="ChEBI" id="CHEBI:18420"/>
        <label>2</label>
    </ligand>
</feature>
<evidence type="ECO:0000259" key="11">
    <source>
        <dbReference type="PROSITE" id="PS50862"/>
    </source>
</evidence>
<dbReference type="GO" id="GO:0000049">
    <property type="term" value="F:tRNA binding"/>
    <property type="evidence" value="ECO:0007669"/>
    <property type="project" value="TreeGrafter"/>
</dbReference>
<evidence type="ECO:0000313" key="13">
    <source>
        <dbReference type="Proteomes" id="UP000182278"/>
    </source>
</evidence>
<dbReference type="PANTHER" id="PTHR42918:SF15">
    <property type="entry name" value="LYSINE--TRNA LIGASE, CHLOROPLASTIC_MITOCHONDRIAL"/>
    <property type="match status" value="1"/>
</dbReference>
<dbReference type="InterPro" id="IPR044136">
    <property type="entry name" value="Lys-tRNA-ligase_II_N"/>
</dbReference>
<gene>
    <name evidence="9" type="primary">lysS</name>
    <name evidence="12" type="ORF">AUJ66_07910</name>
</gene>
<dbReference type="NCBIfam" id="TIGR00499">
    <property type="entry name" value="lysS_bact"/>
    <property type="match status" value="1"/>
</dbReference>
<keyword evidence="3 9" id="KW-0479">Metal-binding</keyword>
<name>A0A1J4SB99_9BACT</name>
<dbReference type="CDD" id="cd04322">
    <property type="entry name" value="LysRS_N"/>
    <property type="match status" value="1"/>
</dbReference>
<dbReference type="GO" id="GO:0004824">
    <property type="term" value="F:lysine-tRNA ligase activity"/>
    <property type="evidence" value="ECO:0007669"/>
    <property type="project" value="UniProtKB-UniRule"/>
</dbReference>
<dbReference type="Pfam" id="PF00152">
    <property type="entry name" value="tRNA-synt_2"/>
    <property type="match status" value="1"/>
</dbReference>
<dbReference type="EC" id="6.1.1.6" evidence="9"/>
<dbReference type="SUPFAM" id="SSF50249">
    <property type="entry name" value="Nucleic acid-binding proteins"/>
    <property type="match status" value="1"/>
</dbReference>
<dbReference type="Gene3D" id="2.40.50.140">
    <property type="entry name" value="Nucleic acid-binding proteins"/>
    <property type="match status" value="1"/>
</dbReference>
<keyword evidence="9" id="KW-0963">Cytoplasm</keyword>
<dbReference type="GO" id="GO:0005829">
    <property type="term" value="C:cytosol"/>
    <property type="evidence" value="ECO:0007669"/>
    <property type="project" value="TreeGrafter"/>
</dbReference>
<dbReference type="Proteomes" id="UP000182278">
    <property type="component" value="Unassembled WGS sequence"/>
</dbReference>
<feature type="domain" description="Aminoacyl-transfer RNA synthetases class-II family profile" evidence="11">
    <location>
        <begin position="171"/>
        <end position="478"/>
    </location>
</feature>
<evidence type="ECO:0000256" key="5">
    <source>
        <dbReference type="ARBA" id="ARBA00022840"/>
    </source>
</evidence>
<dbReference type="FunFam" id="2.40.50.140:FF:000024">
    <property type="entry name" value="Lysine--tRNA ligase"/>
    <property type="match status" value="1"/>
</dbReference>
<comment type="similarity">
    <text evidence="1 9">Belongs to the class-II aminoacyl-tRNA synthetase family.</text>
</comment>
<dbReference type="InterPro" id="IPR002313">
    <property type="entry name" value="Lys-tRNA-ligase_II"/>
</dbReference>
<evidence type="ECO:0000256" key="1">
    <source>
        <dbReference type="ARBA" id="ARBA00008226"/>
    </source>
</evidence>
<dbReference type="EMBL" id="MNUO01000121">
    <property type="protein sequence ID" value="OIN95932.1"/>
    <property type="molecule type" value="Genomic_DNA"/>
</dbReference>
<dbReference type="InterPro" id="IPR006195">
    <property type="entry name" value="aa-tRNA-synth_II"/>
</dbReference>
<evidence type="ECO:0000256" key="10">
    <source>
        <dbReference type="RuleBase" id="RU000336"/>
    </source>
</evidence>
<evidence type="ECO:0000256" key="9">
    <source>
        <dbReference type="HAMAP-Rule" id="MF_00252"/>
    </source>
</evidence>
<dbReference type="NCBIfam" id="NF001756">
    <property type="entry name" value="PRK00484.1"/>
    <property type="match status" value="1"/>
</dbReference>